<organism evidence="9 10">
    <name type="scientific">Mesorhizobium prunaredense</name>
    <dbReference type="NCBI Taxonomy" id="1631249"/>
    <lineage>
        <taxon>Bacteria</taxon>
        <taxon>Pseudomonadati</taxon>
        <taxon>Pseudomonadota</taxon>
        <taxon>Alphaproteobacteria</taxon>
        <taxon>Hyphomicrobiales</taxon>
        <taxon>Phyllobacteriaceae</taxon>
        <taxon>Mesorhizobium</taxon>
    </lineage>
</organism>
<dbReference type="PANTHER" id="PTHR43297">
    <property type="entry name" value="OLIGOPEPTIDE TRANSPORT ATP-BINDING PROTEIN APPD"/>
    <property type="match status" value="1"/>
</dbReference>
<dbReference type="InterPro" id="IPR050388">
    <property type="entry name" value="ABC_Ni/Peptide_Import"/>
</dbReference>
<dbReference type="NCBIfam" id="NF007739">
    <property type="entry name" value="PRK10419.1"/>
    <property type="match status" value="2"/>
</dbReference>
<keyword evidence="7" id="KW-0472">Membrane</keyword>
<dbReference type="GO" id="GO:0005886">
    <property type="term" value="C:plasma membrane"/>
    <property type="evidence" value="ECO:0007669"/>
    <property type="project" value="UniProtKB-SubCell"/>
</dbReference>
<dbReference type="AlphaFoldDB" id="A0A1R3VAW5"/>
<evidence type="ECO:0000256" key="7">
    <source>
        <dbReference type="ARBA" id="ARBA00023136"/>
    </source>
</evidence>
<proteinExistence type="inferred from homology"/>
<dbReference type="InterPro" id="IPR003439">
    <property type="entry name" value="ABC_transporter-like_ATP-bd"/>
</dbReference>
<dbReference type="PROSITE" id="PS50893">
    <property type="entry name" value="ABC_TRANSPORTER_2"/>
    <property type="match status" value="2"/>
</dbReference>
<dbReference type="CDD" id="cd03257">
    <property type="entry name" value="ABC_NikE_OppD_transporters"/>
    <property type="match status" value="2"/>
</dbReference>
<dbReference type="GO" id="GO:0005524">
    <property type="term" value="F:ATP binding"/>
    <property type="evidence" value="ECO:0007669"/>
    <property type="project" value="UniProtKB-KW"/>
</dbReference>
<evidence type="ECO:0000256" key="3">
    <source>
        <dbReference type="ARBA" id="ARBA00022448"/>
    </source>
</evidence>
<evidence type="ECO:0000256" key="1">
    <source>
        <dbReference type="ARBA" id="ARBA00004417"/>
    </source>
</evidence>
<dbReference type="STRING" id="1631249.BQ8794_30394"/>
<evidence type="ECO:0000256" key="6">
    <source>
        <dbReference type="ARBA" id="ARBA00022840"/>
    </source>
</evidence>
<dbReference type="GO" id="GO:0055085">
    <property type="term" value="P:transmembrane transport"/>
    <property type="evidence" value="ECO:0007669"/>
    <property type="project" value="UniProtKB-ARBA"/>
</dbReference>
<feature type="domain" description="ABC transporter" evidence="8">
    <location>
        <begin position="45"/>
        <end position="296"/>
    </location>
</feature>
<dbReference type="GO" id="GO:0015833">
    <property type="term" value="P:peptide transport"/>
    <property type="evidence" value="ECO:0007669"/>
    <property type="project" value="InterPro"/>
</dbReference>
<dbReference type="FunFam" id="3.40.50.300:FF:000016">
    <property type="entry name" value="Oligopeptide ABC transporter ATP-binding component"/>
    <property type="match status" value="1"/>
</dbReference>
<dbReference type="Pfam" id="PF00005">
    <property type="entry name" value="ABC_tran"/>
    <property type="match status" value="2"/>
</dbReference>
<evidence type="ECO:0000313" key="9">
    <source>
        <dbReference type="EMBL" id="SIT56945.1"/>
    </source>
</evidence>
<keyword evidence="4" id="KW-1003">Cell membrane</keyword>
<evidence type="ECO:0000256" key="4">
    <source>
        <dbReference type="ARBA" id="ARBA00022475"/>
    </source>
</evidence>
<evidence type="ECO:0000256" key="2">
    <source>
        <dbReference type="ARBA" id="ARBA00005417"/>
    </source>
</evidence>
<sequence length="575" mass="63889">MRWAMVFATPSIPIEKAGTMALTEKTSMAPDERHDHAVRTGSPIIDARNVAVTFKVEGGTVDAVKDVSFQLYRGETIAVVGESGSGKSVTARTVMGLLTKRATVAVHSRIEYDGKNVLKFSDRQRRALRGDRISMIFQEPMSSLNPVYTVGAQIIEAIRVHQKMSRRQAAERTLELLRQVQIPDPESRFNQYPHQLSGGQRQRVMIAMALANNPDVLIADEPTTALDVTVQAQILNLIRDLQQKLGMAVILITHDLTVVRQFSDYVYVMSQGEVKEHNTTEALFKNPQHPYTRHLLASEPKGMANPTPVGSAVILEGSNVRVSFMLKHGGFFKPRLKELVAVDSLSLKLHRHETLGLVGESGSGKTTFGQALVKLLTADGGEIFFDGEPIHARTRDQMRPLRSRMQVVFQDPFSSLNPRMSVGQIIEEGLIVNRLGDNKSDRLQRVEQALVSAGLPHNILSRFPHEFSGGQRQRIAIARAIALEPEFILLDEPTSALDLSVQAQIIDLLRKLQDERGLSYLFISHDLKVVRALCHRVVVMQHGKIVEEGPVDEVLSHPRTAYTERLVKAAFEVAA</sequence>
<name>A0A1R3VAW5_9HYPH</name>
<evidence type="ECO:0000256" key="5">
    <source>
        <dbReference type="ARBA" id="ARBA00022741"/>
    </source>
</evidence>
<evidence type="ECO:0000259" key="8">
    <source>
        <dbReference type="PROSITE" id="PS50893"/>
    </source>
</evidence>
<gene>
    <name evidence="9" type="primary">yejF</name>
    <name evidence="9" type="ORF">BQ8794_30394</name>
</gene>
<keyword evidence="10" id="KW-1185">Reference proteome</keyword>
<keyword evidence="3" id="KW-0813">Transport</keyword>
<keyword evidence="5" id="KW-0547">Nucleotide-binding</keyword>
<dbReference type="GO" id="GO:0016887">
    <property type="term" value="F:ATP hydrolysis activity"/>
    <property type="evidence" value="ECO:0007669"/>
    <property type="project" value="InterPro"/>
</dbReference>
<comment type="similarity">
    <text evidence="2">Belongs to the ABC transporter superfamily.</text>
</comment>
<dbReference type="InterPro" id="IPR003593">
    <property type="entry name" value="AAA+_ATPase"/>
</dbReference>
<dbReference type="Gene3D" id="3.40.50.300">
    <property type="entry name" value="P-loop containing nucleotide triphosphate hydrolases"/>
    <property type="match status" value="2"/>
</dbReference>
<keyword evidence="6 9" id="KW-0067">ATP-binding</keyword>
<dbReference type="NCBIfam" id="NF008453">
    <property type="entry name" value="PRK11308.1"/>
    <property type="match status" value="2"/>
</dbReference>
<reference evidence="10" key="1">
    <citation type="submission" date="2017-01" db="EMBL/GenBank/DDBJ databases">
        <authorList>
            <person name="Brunel B."/>
        </authorList>
    </citation>
    <scope>NUCLEOTIDE SEQUENCE [LARGE SCALE GENOMIC DNA]</scope>
</reference>
<dbReference type="InterPro" id="IPR027417">
    <property type="entry name" value="P-loop_NTPase"/>
</dbReference>
<dbReference type="PANTHER" id="PTHR43297:SF2">
    <property type="entry name" value="DIPEPTIDE TRANSPORT ATP-BINDING PROTEIN DPPD"/>
    <property type="match status" value="1"/>
</dbReference>
<feature type="domain" description="ABC transporter" evidence="8">
    <location>
        <begin position="320"/>
        <end position="567"/>
    </location>
</feature>
<accession>A0A1R3VAW5</accession>
<dbReference type="SUPFAM" id="SSF52540">
    <property type="entry name" value="P-loop containing nucleoside triphosphate hydrolases"/>
    <property type="match status" value="2"/>
</dbReference>
<dbReference type="Pfam" id="PF08352">
    <property type="entry name" value="oligo_HPY"/>
    <property type="match status" value="2"/>
</dbReference>
<protein>
    <submittedName>
        <fullName evidence="9">Uncharacterized ABC transporter ATP-binding protein YejF</fullName>
    </submittedName>
</protein>
<dbReference type="EMBL" id="FTPD01000023">
    <property type="protein sequence ID" value="SIT56945.1"/>
    <property type="molecule type" value="Genomic_DNA"/>
</dbReference>
<dbReference type="InterPro" id="IPR013563">
    <property type="entry name" value="Oligopep_ABC_C"/>
</dbReference>
<evidence type="ECO:0000313" key="10">
    <source>
        <dbReference type="Proteomes" id="UP000188388"/>
    </source>
</evidence>
<dbReference type="InterPro" id="IPR017871">
    <property type="entry name" value="ABC_transporter-like_CS"/>
</dbReference>
<dbReference type="PROSITE" id="PS00211">
    <property type="entry name" value="ABC_TRANSPORTER_1"/>
    <property type="match status" value="2"/>
</dbReference>
<comment type="subcellular location">
    <subcellularLocation>
        <location evidence="1">Cell inner membrane</location>
        <topology evidence="1">Peripheral membrane protein</topology>
    </subcellularLocation>
</comment>
<dbReference type="SMART" id="SM00382">
    <property type="entry name" value="AAA"/>
    <property type="match status" value="2"/>
</dbReference>
<dbReference type="Proteomes" id="UP000188388">
    <property type="component" value="Unassembled WGS sequence"/>
</dbReference>